<reference evidence="1" key="1">
    <citation type="submission" date="2018-02" db="EMBL/GenBank/DDBJ databases">
        <title>Rhizophora mucronata_Transcriptome.</title>
        <authorList>
            <person name="Meera S.P."/>
            <person name="Sreeshan A."/>
            <person name="Augustine A."/>
        </authorList>
    </citation>
    <scope>NUCLEOTIDE SEQUENCE</scope>
    <source>
        <tissue evidence="1">Leaf</tissue>
    </source>
</reference>
<name>A0A2P2K1I5_RHIMU</name>
<organism evidence="1">
    <name type="scientific">Rhizophora mucronata</name>
    <name type="common">Asiatic mangrove</name>
    <dbReference type="NCBI Taxonomy" id="61149"/>
    <lineage>
        <taxon>Eukaryota</taxon>
        <taxon>Viridiplantae</taxon>
        <taxon>Streptophyta</taxon>
        <taxon>Embryophyta</taxon>
        <taxon>Tracheophyta</taxon>
        <taxon>Spermatophyta</taxon>
        <taxon>Magnoliopsida</taxon>
        <taxon>eudicotyledons</taxon>
        <taxon>Gunneridae</taxon>
        <taxon>Pentapetalae</taxon>
        <taxon>rosids</taxon>
        <taxon>fabids</taxon>
        <taxon>Malpighiales</taxon>
        <taxon>Rhizophoraceae</taxon>
        <taxon>Rhizophora</taxon>
    </lineage>
</organism>
<proteinExistence type="predicted"/>
<dbReference type="EMBL" id="GGEC01019086">
    <property type="protein sequence ID" value="MBW99569.1"/>
    <property type="molecule type" value="Transcribed_RNA"/>
</dbReference>
<protein>
    <submittedName>
        <fullName evidence="1">Uncharacterized protein</fullName>
    </submittedName>
</protein>
<accession>A0A2P2K1I5</accession>
<evidence type="ECO:0000313" key="1">
    <source>
        <dbReference type="EMBL" id="MBW99569.1"/>
    </source>
</evidence>
<sequence length="28" mass="3343">MIAFVGFHDFAFSQYFPNLKAMVRVSYR</sequence>
<dbReference type="AlphaFoldDB" id="A0A2P2K1I5"/>